<dbReference type="PANTHER" id="PTHR31592:SF1">
    <property type="entry name" value="TRANSMEMBRANE PROTEIN 192"/>
    <property type="match status" value="1"/>
</dbReference>
<feature type="transmembrane region" description="Helical" evidence="6">
    <location>
        <begin position="75"/>
        <end position="95"/>
    </location>
</feature>
<name>A0A6A2XKI1_HIBSY</name>
<evidence type="ECO:0000256" key="6">
    <source>
        <dbReference type="SAM" id="Phobius"/>
    </source>
</evidence>
<evidence type="ECO:0000256" key="5">
    <source>
        <dbReference type="ARBA" id="ARBA00023136"/>
    </source>
</evidence>
<keyword evidence="8" id="KW-1185">Reference proteome</keyword>
<reference evidence="7" key="1">
    <citation type="submission" date="2019-09" db="EMBL/GenBank/DDBJ databases">
        <title>Draft genome information of white flower Hibiscus syriacus.</title>
        <authorList>
            <person name="Kim Y.-M."/>
        </authorList>
    </citation>
    <scope>NUCLEOTIDE SEQUENCE [LARGE SCALE GENOMIC DNA]</scope>
    <source>
        <strain evidence="7">YM2019G1</strain>
    </source>
</reference>
<comment type="caution">
    <text evidence="7">The sequence shown here is derived from an EMBL/GenBank/DDBJ whole genome shotgun (WGS) entry which is preliminary data.</text>
</comment>
<dbReference type="GO" id="GO:0005770">
    <property type="term" value="C:late endosome"/>
    <property type="evidence" value="ECO:0007669"/>
    <property type="project" value="TreeGrafter"/>
</dbReference>
<dbReference type="InterPro" id="IPR029399">
    <property type="entry name" value="TMEM192"/>
</dbReference>
<dbReference type="AlphaFoldDB" id="A0A6A2XKI1"/>
<keyword evidence="4 6" id="KW-1133">Transmembrane helix</keyword>
<dbReference type="GO" id="GO:0005765">
    <property type="term" value="C:lysosomal membrane"/>
    <property type="evidence" value="ECO:0007669"/>
    <property type="project" value="TreeGrafter"/>
</dbReference>
<organism evidence="7 8">
    <name type="scientific">Hibiscus syriacus</name>
    <name type="common">Rose of Sharon</name>
    <dbReference type="NCBI Taxonomy" id="106335"/>
    <lineage>
        <taxon>Eukaryota</taxon>
        <taxon>Viridiplantae</taxon>
        <taxon>Streptophyta</taxon>
        <taxon>Embryophyta</taxon>
        <taxon>Tracheophyta</taxon>
        <taxon>Spermatophyta</taxon>
        <taxon>Magnoliopsida</taxon>
        <taxon>eudicotyledons</taxon>
        <taxon>Gunneridae</taxon>
        <taxon>Pentapetalae</taxon>
        <taxon>rosids</taxon>
        <taxon>malvids</taxon>
        <taxon>Malvales</taxon>
        <taxon>Malvaceae</taxon>
        <taxon>Malvoideae</taxon>
        <taxon>Hibiscus</taxon>
    </lineage>
</organism>
<evidence type="ECO:0000256" key="1">
    <source>
        <dbReference type="ARBA" id="ARBA00004141"/>
    </source>
</evidence>
<dbReference type="GO" id="GO:0016874">
    <property type="term" value="F:ligase activity"/>
    <property type="evidence" value="ECO:0007669"/>
    <property type="project" value="UniProtKB-KW"/>
</dbReference>
<evidence type="ECO:0000313" key="7">
    <source>
        <dbReference type="EMBL" id="KAE8676048.1"/>
    </source>
</evidence>
<dbReference type="Proteomes" id="UP000436088">
    <property type="component" value="Unassembled WGS sequence"/>
</dbReference>
<dbReference type="PANTHER" id="PTHR31592">
    <property type="entry name" value="TRANSMEMBRANE PROTEIN 192"/>
    <property type="match status" value="1"/>
</dbReference>
<sequence length="323" mass="36655">MHKDFQSSYPTPQILVPSTGSPNCIETSSMAGYAILAAAAPWIFRPLGNFVSPLLCSCDVVLLVVTSLFARIIMLVEAVFSAFVMIVYIGITMVVDSDQQMALLQYQREKLHFLSEEVLRLQECISKYEGSNDGTTPQVDLAHLLAARDQELRTLSAETWVWGLTADTLNARKVIRWISISNTYARVNICISFLAKTCLFFNGGDGGRGLARSNNQQSGKLETPNSKMVKTIVISHCHVEIYVAENPETACRRKREVESYSRRVEHLSSKDQWLKASLNEPWRLSGCRTSNYRRFQRLEEIHRHIHQVNEEPKLLLPRHVRTD</sequence>
<evidence type="ECO:0000256" key="3">
    <source>
        <dbReference type="ARBA" id="ARBA00022692"/>
    </source>
</evidence>
<accession>A0A6A2XKI1</accession>
<keyword evidence="5 6" id="KW-0472">Membrane</keyword>
<comment type="subcellular location">
    <subcellularLocation>
        <location evidence="1">Membrane</location>
        <topology evidence="1">Multi-pass membrane protein</topology>
    </subcellularLocation>
</comment>
<evidence type="ECO:0000256" key="4">
    <source>
        <dbReference type="ARBA" id="ARBA00022989"/>
    </source>
</evidence>
<proteinExistence type="inferred from homology"/>
<keyword evidence="3 6" id="KW-0812">Transmembrane</keyword>
<gene>
    <name evidence="7" type="ORF">F3Y22_tig00111634pilonHSYRG00032</name>
</gene>
<evidence type="ECO:0000256" key="2">
    <source>
        <dbReference type="ARBA" id="ARBA00006314"/>
    </source>
</evidence>
<evidence type="ECO:0000313" key="8">
    <source>
        <dbReference type="Proteomes" id="UP000436088"/>
    </source>
</evidence>
<comment type="similarity">
    <text evidence="2">Belongs to the TMEM192 family.</text>
</comment>
<dbReference type="EMBL" id="VEPZ02001389">
    <property type="protein sequence ID" value="KAE8676048.1"/>
    <property type="molecule type" value="Genomic_DNA"/>
</dbReference>
<protein>
    <submittedName>
        <fullName evidence="7">Tubulin-tyrosine ligase isoform 1</fullName>
    </submittedName>
</protein>
<keyword evidence="7" id="KW-0436">Ligase</keyword>
<feature type="transmembrane region" description="Helical" evidence="6">
    <location>
        <begin position="50"/>
        <end position="70"/>
    </location>
</feature>